<dbReference type="Proteomes" id="UP000594262">
    <property type="component" value="Unplaced"/>
</dbReference>
<reference evidence="1" key="1">
    <citation type="submission" date="2021-01" db="UniProtKB">
        <authorList>
            <consortium name="EnsemblMetazoa"/>
        </authorList>
    </citation>
    <scope>IDENTIFICATION</scope>
</reference>
<keyword evidence="2" id="KW-1185">Reference proteome</keyword>
<proteinExistence type="predicted"/>
<dbReference type="OrthoDB" id="5945140at2759"/>
<name>A0A7M5XJE7_9CNID</name>
<evidence type="ECO:0000313" key="1">
    <source>
        <dbReference type="EnsemblMetazoa" id="CLYHEMP024324.1"/>
    </source>
</evidence>
<organism evidence="1 2">
    <name type="scientific">Clytia hemisphaerica</name>
    <dbReference type="NCBI Taxonomy" id="252671"/>
    <lineage>
        <taxon>Eukaryota</taxon>
        <taxon>Metazoa</taxon>
        <taxon>Cnidaria</taxon>
        <taxon>Hydrozoa</taxon>
        <taxon>Hydroidolina</taxon>
        <taxon>Leptothecata</taxon>
        <taxon>Obeliida</taxon>
        <taxon>Clytiidae</taxon>
        <taxon>Clytia</taxon>
    </lineage>
</organism>
<accession>A0A7M5XJE7</accession>
<sequence length="237" mass="26754">MYSIFRLFIIAEFINVIENSFYKASNANGASHCTKKFTLEKTSPIQCTLHCGKNKCMNALYQDGRCSCVDDSCRPLPGEYKDNKNEDVIYKSELTPLTPTPICYTPKNSGFATFNLPFTGKIKYLKLVHVSGGTVCSVNHLYSKWGCTFGNYQVNDIHVVTTNELNQIIFPTVTHAGTVVRMEGADRDADELIQRPDSPVGVSANQKFRIWYTEDLYDLSESNNYGTHCIRVYAEYC</sequence>
<evidence type="ECO:0000313" key="2">
    <source>
        <dbReference type="Proteomes" id="UP000594262"/>
    </source>
</evidence>
<dbReference type="EnsemblMetazoa" id="CLYHEMT024324.1">
    <property type="protein sequence ID" value="CLYHEMP024324.1"/>
    <property type="gene ID" value="CLYHEMG024324"/>
</dbReference>
<protein>
    <submittedName>
        <fullName evidence="1">Uncharacterized protein</fullName>
    </submittedName>
</protein>
<dbReference type="AlphaFoldDB" id="A0A7M5XJE7"/>